<keyword evidence="1" id="KW-0472">Membrane</keyword>
<evidence type="ECO:0000313" key="3">
    <source>
        <dbReference type="EMBL" id="MFC3704245.1"/>
    </source>
</evidence>
<feature type="transmembrane region" description="Helical" evidence="1">
    <location>
        <begin position="41"/>
        <end position="61"/>
    </location>
</feature>
<dbReference type="InterPro" id="IPR009936">
    <property type="entry name" value="DUF1468"/>
</dbReference>
<comment type="caution">
    <text evidence="3">The sequence shown here is derived from an EMBL/GenBank/DDBJ whole genome shotgun (WGS) entry which is preliminary data.</text>
</comment>
<dbReference type="EMBL" id="JBHRYD010000001">
    <property type="protein sequence ID" value="MFC3704245.1"/>
    <property type="molecule type" value="Genomic_DNA"/>
</dbReference>
<accession>A0ABV7X2B5</accession>
<protein>
    <submittedName>
        <fullName evidence="3">Tripartite tricarboxylate transporter TctB family protein</fullName>
    </submittedName>
</protein>
<evidence type="ECO:0000256" key="1">
    <source>
        <dbReference type="SAM" id="Phobius"/>
    </source>
</evidence>
<evidence type="ECO:0000259" key="2">
    <source>
        <dbReference type="Pfam" id="PF07331"/>
    </source>
</evidence>
<keyword evidence="1" id="KW-0812">Transmembrane</keyword>
<feature type="transmembrane region" description="Helical" evidence="1">
    <location>
        <begin position="120"/>
        <end position="140"/>
    </location>
</feature>
<feature type="transmembrane region" description="Helical" evidence="1">
    <location>
        <begin position="12"/>
        <end position="29"/>
    </location>
</feature>
<dbReference type="Proteomes" id="UP001595613">
    <property type="component" value="Unassembled WGS sequence"/>
</dbReference>
<sequence length="148" mass="15683">MVVSPRSERIGGLVILLIGLGIAGQSFSYPLGSLNNMGPGFFPLIAGLAMALLGGLVFWKVPDAGQPMEGGRLSLRPALFVFAGLLAWALLLRPAGLILATVAMALLAAFAYPRPNPVRIAITVVILPVLGWLLFIYGLGMPMRAFPW</sequence>
<feature type="domain" description="DUF1468" evidence="2">
    <location>
        <begin position="10"/>
        <end position="143"/>
    </location>
</feature>
<gene>
    <name evidence="3" type="ORF">ACFOOL_05680</name>
</gene>
<name>A0ABV7X2B5_9HYPH</name>
<keyword evidence="1" id="KW-1133">Transmembrane helix</keyword>
<reference evidence="4" key="1">
    <citation type="journal article" date="2019" name="Int. J. Syst. Evol. Microbiol.">
        <title>The Global Catalogue of Microorganisms (GCM) 10K type strain sequencing project: providing services to taxonomists for standard genome sequencing and annotation.</title>
        <authorList>
            <consortium name="The Broad Institute Genomics Platform"/>
            <consortium name="The Broad Institute Genome Sequencing Center for Infectious Disease"/>
            <person name="Wu L."/>
            <person name="Ma J."/>
        </authorList>
    </citation>
    <scope>NUCLEOTIDE SEQUENCE [LARGE SCALE GENOMIC DNA]</scope>
    <source>
        <strain evidence="4">KCTC 42281</strain>
    </source>
</reference>
<dbReference type="Pfam" id="PF07331">
    <property type="entry name" value="TctB"/>
    <property type="match status" value="1"/>
</dbReference>
<feature type="transmembrane region" description="Helical" evidence="1">
    <location>
        <begin position="97"/>
        <end position="113"/>
    </location>
</feature>
<organism evidence="3 4">
    <name type="scientific">Devosia honganensis</name>
    <dbReference type="NCBI Taxonomy" id="1610527"/>
    <lineage>
        <taxon>Bacteria</taxon>
        <taxon>Pseudomonadati</taxon>
        <taxon>Pseudomonadota</taxon>
        <taxon>Alphaproteobacteria</taxon>
        <taxon>Hyphomicrobiales</taxon>
        <taxon>Devosiaceae</taxon>
        <taxon>Devosia</taxon>
    </lineage>
</organism>
<evidence type="ECO:0000313" key="4">
    <source>
        <dbReference type="Proteomes" id="UP001595613"/>
    </source>
</evidence>
<keyword evidence="4" id="KW-1185">Reference proteome</keyword>
<feature type="transmembrane region" description="Helical" evidence="1">
    <location>
        <begin position="73"/>
        <end position="91"/>
    </location>
</feature>
<proteinExistence type="predicted"/>
<dbReference type="RefSeq" id="WP_380095931.1">
    <property type="nucleotide sequence ID" value="NZ_JBHRYD010000001.1"/>
</dbReference>